<keyword evidence="3" id="KW-1185">Reference proteome</keyword>
<protein>
    <recommendedName>
        <fullName evidence="4">Bacterial mobilisation domain-containing protein</fullName>
    </recommendedName>
</protein>
<reference evidence="2 3" key="1">
    <citation type="submission" date="2023-08" db="EMBL/GenBank/DDBJ databases">
        <title>Phytohabitans sansha sp. nov., isolated from marine sediment.</title>
        <authorList>
            <person name="Zhao Y."/>
            <person name="Yi K."/>
        </authorList>
    </citation>
    <scope>NUCLEOTIDE SEQUENCE [LARGE SCALE GENOMIC DNA]</scope>
    <source>
        <strain evidence="2 3">ZYX-F-186</strain>
    </source>
</reference>
<evidence type="ECO:0008006" key="4">
    <source>
        <dbReference type="Google" id="ProtNLM"/>
    </source>
</evidence>
<accession>A0ABU0ZG14</accession>
<organism evidence="2 3">
    <name type="scientific">Phytohabitans maris</name>
    <dbReference type="NCBI Taxonomy" id="3071409"/>
    <lineage>
        <taxon>Bacteria</taxon>
        <taxon>Bacillati</taxon>
        <taxon>Actinomycetota</taxon>
        <taxon>Actinomycetes</taxon>
        <taxon>Micromonosporales</taxon>
        <taxon>Micromonosporaceae</taxon>
    </lineage>
</organism>
<sequence length="159" mass="16857">MDNTTYTNTSKGAPIEASNTGPTPGRRYRPRGQAVRDQRLTPRFTDAELSEIKAAADAARMTLTGFCALAALAVARRQPGEPSGTSEAPAGVEELAALARELFAARTAVNRTGVNLNQAVAALNATGQPPVWLEHAVDRVTRAVAEVDTVVAQLHRRLA</sequence>
<dbReference type="RefSeq" id="WP_308713248.1">
    <property type="nucleotide sequence ID" value="NZ_JAVHUY010000013.1"/>
</dbReference>
<feature type="region of interest" description="Disordered" evidence="1">
    <location>
        <begin position="1"/>
        <end position="34"/>
    </location>
</feature>
<dbReference type="EMBL" id="JAVHUY010000013">
    <property type="protein sequence ID" value="MDQ7905980.1"/>
    <property type="molecule type" value="Genomic_DNA"/>
</dbReference>
<gene>
    <name evidence="2" type="ORF">RB614_15820</name>
</gene>
<proteinExistence type="predicted"/>
<evidence type="ECO:0000313" key="2">
    <source>
        <dbReference type="EMBL" id="MDQ7905980.1"/>
    </source>
</evidence>
<evidence type="ECO:0000313" key="3">
    <source>
        <dbReference type="Proteomes" id="UP001230908"/>
    </source>
</evidence>
<dbReference type="Proteomes" id="UP001230908">
    <property type="component" value="Unassembled WGS sequence"/>
</dbReference>
<feature type="compositionally biased region" description="Polar residues" evidence="1">
    <location>
        <begin position="1"/>
        <end position="11"/>
    </location>
</feature>
<evidence type="ECO:0000256" key="1">
    <source>
        <dbReference type="SAM" id="MobiDB-lite"/>
    </source>
</evidence>
<comment type="caution">
    <text evidence="2">The sequence shown here is derived from an EMBL/GenBank/DDBJ whole genome shotgun (WGS) entry which is preliminary data.</text>
</comment>
<name>A0ABU0ZG14_9ACTN</name>